<protein>
    <recommendedName>
        <fullName evidence="4">Transmembrane protein</fullName>
    </recommendedName>
</protein>
<sequence length="417" mass="48232">MSSSSSSSLTTTQSLLELVGFKSLTRFDKTALYALYVGLFGSKVRLSIPLCKKLATPTVLGQLLDMAKHQNVVESRSTFYPLTEYQADRVFIYTLSRSIQACLIELIGLILPHFQDINEIPFKKIIKYAGRGGYPVEIMVASKLAGLLLDRPSKEMALLAVQNGVHSLFLKQLRHDQRGEFWKLKVALYRMIIVHLEGEENTRKYFTDPQDLKDALVILNDTNQIRRLYYLKVPHRVMGAQSHNNFREMVFGSLYGLFSGFIYGILRKKFDYNNNNNINNNSSNHSNSNSNSTMSALQYGLILGMSWMALRSIRFISVLHFSLMRRIYTTRYLRLLDVLVLDYPMYVTKYMFIKNYPIVESLYTLLIVGLGLIRQKQNHSMYNIYLESQYYQSYRSKSTLKDYKKPDNNHIDLDINI</sequence>
<evidence type="ECO:0000256" key="1">
    <source>
        <dbReference type="SAM" id="Phobius"/>
    </source>
</evidence>
<dbReference type="GeneID" id="14871494"/>
<keyword evidence="1" id="KW-0812">Transmembrane</keyword>
<dbReference type="AlphaFoldDB" id="F4PY09"/>
<organism evidence="2 3">
    <name type="scientific">Cavenderia fasciculata</name>
    <name type="common">Slime mold</name>
    <name type="synonym">Dictyostelium fasciculatum</name>
    <dbReference type="NCBI Taxonomy" id="261658"/>
    <lineage>
        <taxon>Eukaryota</taxon>
        <taxon>Amoebozoa</taxon>
        <taxon>Evosea</taxon>
        <taxon>Eumycetozoa</taxon>
        <taxon>Dictyostelia</taxon>
        <taxon>Acytosteliales</taxon>
        <taxon>Cavenderiaceae</taxon>
        <taxon>Cavenderia</taxon>
    </lineage>
</organism>
<evidence type="ECO:0000313" key="3">
    <source>
        <dbReference type="Proteomes" id="UP000007797"/>
    </source>
</evidence>
<dbReference type="KEGG" id="dfa:DFA_00247"/>
<keyword evidence="1" id="KW-0472">Membrane</keyword>
<keyword evidence="1" id="KW-1133">Transmembrane helix</keyword>
<name>F4PY09_CACFS</name>
<proteinExistence type="predicted"/>
<reference evidence="3" key="1">
    <citation type="journal article" date="2011" name="Genome Res.">
        <title>Phylogeny-wide analysis of social amoeba genomes highlights ancient origins for complex intercellular communication.</title>
        <authorList>
            <person name="Heidel A.J."/>
            <person name="Lawal H.M."/>
            <person name="Felder M."/>
            <person name="Schilde C."/>
            <person name="Helps N.R."/>
            <person name="Tunggal B."/>
            <person name="Rivero F."/>
            <person name="John U."/>
            <person name="Schleicher M."/>
            <person name="Eichinger L."/>
            <person name="Platzer M."/>
            <person name="Noegel A.A."/>
            <person name="Schaap P."/>
            <person name="Gloeckner G."/>
        </authorList>
    </citation>
    <scope>NUCLEOTIDE SEQUENCE [LARGE SCALE GENOMIC DNA]</scope>
    <source>
        <strain evidence="3">SH3</strain>
    </source>
</reference>
<evidence type="ECO:0008006" key="4">
    <source>
        <dbReference type="Google" id="ProtNLM"/>
    </source>
</evidence>
<accession>F4PY09</accession>
<dbReference type="RefSeq" id="XP_004357963.1">
    <property type="nucleotide sequence ID" value="XM_004357906.1"/>
</dbReference>
<feature type="transmembrane region" description="Helical" evidence="1">
    <location>
        <begin position="246"/>
        <end position="266"/>
    </location>
</feature>
<keyword evidence="3" id="KW-1185">Reference proteome</keyword>
<dbReference type="Proteomes" id="UP000007797">
    <property type="component" value="Unassembled WGS sequence"/>
</dbReference>
<evidence type="ECO:0000313" key="2">
    <source>
        <dbReference type="EMBL" id="EGG19669.1"/>
    </source>
</evidence>
<gene>
    <name evidence="2" type="ORF">DFA_00247</name>
</gene>
<feature type="transmembrane region" description="Helical" evidence="1">
    <location>
        <begin position="292"/>
        <end position="310"/>
    </location>
</feature>
<dbReference type="EMBL" id="GL883014">
    <property type="protein sequence ID" value="EGG19669.1"/>
    <property type="molecule type" value="Genomic_DNA"/>
</dbReference>
<feature type="transmembrane region" description="Helical" evidence="1">
    <location>
        <begin position="353"/>
        <end position="373"/>
    </location>
</feature>